<evidence type="ECO:0000313" key="1">
    <source>
        <dbReference type="EMBL" id="KNF07957.1"/>
    </source>
</evidence>
<dbReference type="SUPFAM" id="SSF54285">
    <property type="entry name" value="MoaD/ThiS"/>
    <property type="match status" value="1"/>
</dbReference>
<accession>A0A0L0W948</accession>
<dbReference type="InterPro" id="IPR003749">
    <property type="entry name" value="ThiS/MoaD-like"/>
</dbReference>
<gene>
    <name evidence="1" type="ORF">CLPU_10c00110</name>
</gene>
<dbReference type="STRING" id="1503.CLPU_10c00110"/>
<reference evidence="2" key="1">
    <citation type="submission" date="2015-07" db="EMBL/GenBank/DDBJ databases">
        <title>Draft genome sequence of the purine-degrading Gottschalkia purinilyticum DSM 1384 (formerly Clostridium purinilyticum).</title>
        <authorList>
            <person name="Poehlein A."/>
            <person name="Schiel-Bengelsdorf B."/>
            <person name="Bengelsdorf F.R."/>
            <person name="Daniel R."/>
            <person name="Duerre P."/>
        </authorList>
    </citation>
    <scope>NUCLEOTIDE SEQUENCE [LARGE SCALE GENOMIC DNA]</scope>
    <source>
        <strain evidence="2">DSM 1384</strain>
    </source>
</reference>
<dbReference type="InterPro" id="IPR016155">
    <property type="entry name" value="Mopterin_synth/thiamin_S_b"/>
</dbReference>
<dbReference type="Gene3D" id="3.10.20.30">
    <property type="match status" value="1"/>
</dbReference>
<dbReference type="EMBL" id="LGSS01000010">
    <property type="protein sequence ID" value="KNF07957.1"/>
    <property type="molecule type" value="Genomic_DNA"/>
</dbReference>
<dbReference type="Proteomes" id="UP000037267">
    <property type="component" value="Unassembled WGS sequence"/>
</dbReference>
<dbReference type="CDD" id="cd17040">
    <property type="entry name" value="Ubl_MoaD_like"/>
    <property type="match status" value="1"/>
</dbReference>
<dbReference type="AlphaFoldDB" id="A0A0L0W948"/>
<dbReference type="Pfam" id="PF02597">
    <property type="entry name" value="ThiS"/>
    <property type="match status" value="1"/>
</dbReference>
<dbReference type="RefSeq" id="WP_200898566.1">
    <property type="nucleotide sequence ID" value="NZ_LGSS01000010.1"/>
</dbReference>
<proteinExistence type="predicted"/>
<name>A0A0L0W948_GOTPU</name>
<protein>
    <submittedName>
        <fullName evidence="1">Putative molybdopterin converting factor, subunit 1</fullName>
    </submittedName>
</protein>
<dbReference type="InterPro" id="IPR012675">
    <property type="entry name" value="Beta-grasp_dom_sf"/>
</dbReference>
<keyword evidence="2" id="KW-1185">Reference proteome</keyword>
<comment type="caution">
    <text evidence="1">The sequence shown here is derived from an EMBL/GenBank/DDBJ whole genome shotgun (WGS) entry which is preliminary data.</text>
</comment>
<organism evidence="1 2">
    <name type="scientific">Gottschalkia purinilytica</name>
    <name type="common">Clostridium purinilyticum</name>
    <dbReference type="NCBI Taxonomy" id="1503"/>
    <lineage>
        <taxon>Bacteria</taxon>
        <taxon>Bacillati</taxon>
        <taxon>Bacillota</taxon>
        <taxon>Tissierellia</taxon>
        <taxon>Tissierellales</taxon>
        <taxon>Gottschalkiaceae</taxon>
        <taxon>Gottschalkia</taxon>
    </lineage>
</organism>
<sequence length="74" mass="8283">MNDIKVEVRLFAYLRDNRGKVVYTNADTIRKVLDELKISDEDAHIILVNGHDANREDSLKDGDVLSIFPQVGGG</sequence>
<evidence type="ECO:0000313" key="2">
    <source>
        <dbReference type="Proteomes" id="UP000037267"/>
    </source>
</evidence>